<evidence type="ECO:0000256" key="3">
    <source>
        <dbReference type="ARBA" id="ARBA00022798"/>
    </source>
</evidence>
<dbReference type="EC" id="3.1.4.46" evidence="1"/>
<dbReference type="Proteomes" id="UP000007752">
    <property type="component" value="Chromosome 12"/>
</dbReference>
<dbReference type="GO" id="GO:0006629">
    <property type="term" value="P:lipid metabolic process"/>
    <property type="evidence" value="ECO:0007669"/>
    <property type="project" value="InterPro"/>
</dbReference>
<evidence type="ECO:0000259" key="10">
    <source>
        <dbReference type="PROSITE" id="PS50158"/>
    </source>
</evidence>
<gene>
    <name evidence="12" type="ORF">OsJ_36008</name>
</gene>
<reference evidence="12" key="2">
    <citation type="submission" date="2008-12" db="EMBL/GenBank/DDBJ databases">
        <title>Improved gene annotation of the rice (Oryza sativa) genomes.</title>
        <authorList>
            <person name="Wang J."/>
            <person name="Li R."/>
            <person name="Fan W."/>
            <person name="Huang Q."/>
            <person name="Zhang J."/>
            <person name="Zhou Y."/>
            <person name="Hu Y."/>
            <person name="Zi S."/>
            <person name="Li J."/>
            <person name="Ni P."/>
            <person name="Zheng H."/>
            <person name="Zhang Y."/>
            <person name="Zhao M."/>
            <person name="Hao Q."/>
            <person name="McDermott J."/>
            <person name="Samudrala R."/>
            <person name="Kristiansen K."/>
            <person name="Wong G.K.-S."/>
        </authorList>
    </citation>
    <scope>NUCLEOTIDE SEQUENCE</scope>
</reference>
<feature type="compositionally biased region" description="Polar residues" evidence="8">
    <location>
        <begin position="1128"/>
        <end position="1141"/>
    </location>
</feature>
<dbReference type="PROSITE" id="PS50158">
    <property type="entry name" value="ZF_CCHC"/>
    <property type="match status" value="1"/>
</dbReference>
<dbReference type="Gene3D" id="3.20.20.190">
    <property type="entry name" value="Phosphatidylinositol (PI) phosphodiesterase"/>
    <property type="match status" value="4"/>
</dbReference>
<evidence type="ECO:0000256" key="4">
    <source>
        <dbReference type="ARBA" id="ARBA00022801"/>
    </source>
</evidence>
<dbReference type="SUPFAM" id="SSF51695">
    <property type="entry name" value="PLC-like phosphodiesterases"/>
    <property type="match status" value="3"/>
</dbReference>
<dbReference type="EMBL" id="CM000149">
    <property type="protein sequence ID" value="EEE53168.1"/>
    <property type="molecule type" value="Genomic_DNA"/>
</dbReference>
<dbReference type="GO" id="GO:0008270">
    <property type="term" value="F:zinc ion binding"/>
    <property type="evidence" value="ECO:0007669"/>
    <property type="project" value="UniProtKB-KW"/>
</dbReference>
<evidence type="ECO:0000256" key="6">
    <source>
        <dbReference type="ARBA" id="ARBA00047512"/>
    </source>
</evidence>
<evidence type="ECO:0000256" key="7">
    <source>
        <dbReference type="PROSITE-ProRule" id="PRU00047"/>
    </source>
</evidence>
<keyword evidence="3" id="KW-0319">Glycerol metabolism</keyword>
<dbReference type="GO" id="GO:0003676">
    <property type="term" value="F:nucleic acid binding"/>
    <property type="evidence" value="ECO:0007669"/>
    <property type="project" value="InterPro"/>
</dbReference>
<feature type="region of interest" description="Disordered" evidence="8">
    <location>
        <begin position="905"/>
        <end position="952"/>
    </location>
</feature>
<feature type="compositionally biased region" description="Basic and acidic residues" evidence="8">
    <location>
        <begin position="906"/>
        <end position="923"/>
    </location>
</feature>
<evidence type="ECO:0000256" key="5">
    <source>
        <dbReference type="ARBA" id="ARBA00023180"/>
    </source>
</evidence>
<proteinExistence type="predicted"/>
<evidence type="ECO:0000256" key="9">
    <source>
        <dbReference type="SAM" id="SignalP"/>
    </source>
</evidence>
<dbReference type="FunFam" id="3.20.20.190:FF:000011">
    <property type="entry name" value="Glycerophosphodiester phosphodiesterase GDPDL3"/>
    <property type="match status" value="1"/>
</dbReference>
<evidence type="ECO:0000256" key="8">
    <source>
        <dbReference type="SAM" id="MobiDB-lite"/>
    </source>
</evidence>
<protein>
    <recommendedName>
        <fullName evidence="1">glycerophosphodiester phosphodiesterase</fullName>
        <ecNumber evidence="1">3.1.4.46</ecNumber>
    </recommendedName>
</protein>
<dbReference type="GO" id="GO:0006071">
    <property type="term" value="P:glycerol metabolic process"/>
    <property type="evidence" value="ECO:0007669"/>
    <property type="project" value="UniProtKB-KW"/>
</dbReference>
<dbReference type="InterPro" id="IPR036875">
    <property type="entry name" value="Znf_CCHC_sf"/>
</dbReference>
<keyword evidence="2 9" id="KW-0732">Signal</keyword>
<name>B9GD11_ORYSJ</name>
<dbReference type="SMART" id="SM00343">
    <property type="entry name" value="ZnF_C2HC"/>
    <property type="match status" value="1"/>
</dbReference>
<dbReference type="InterPro" id="IPR017946">
    <property type="entry name" value="PLC-like_Pdiesterase_TIM-brl"/>
</dbReference>
<keyword evidence="7" id="KW-0479">Metal-binding</keyword>
<evidence type="ECO:0000256" key="2">
    <source>
        <dbReference type="ARBA" id="ARBA00022729"/>
    </source>
</evidence>
<keyword evidence="7" id="KW-0863">Zinc-finger</keyword>
<evidence type="ECO:0000256" key="1">
    <source>
        <dbReference type="ARBA" id="ARBA00012247"/>
    </source>
</evidence>
<dbReference type="PANTHER" id="PTHR43620">
    <property type="entry name" value="GLYCEROPHOSPHORYL DIESTER PHOSPHODIESTERASE"/>
    <property type="match status" value="1"/>
</dbReference>
<dbReference type="InterPro" id="IPR001878">
    <property type="entry name" value="Znf_CCHC"/>
</dbReference>
<feature type="domain" description="GP-PDE" evidence="11">
    <location>
        <begin position="298"/>
        <end position="602"/>
    </location>
</feature>
<dbReference type="InterPro" id="IPR030395">
    <property type="entry name" value="GP_PDE_dom"/>
</dbReference>
<dbReference type="Pfam" id="PF03009">
    <property type="entry name" value="GDPD"/>
    <property type="match status" value="1"/>
</dbReference>
<organism evidence="12">
    <name type="scientific">Oryza sativa subsp. japonica</name>
    <name type="common">Rice</name>
    <dbReference type="NCBI Taxonomy" id="39947"/>
    <lineage>
        <taxon>Eukaryota</taxon>
        <taxon>Viridiplantae</taxon>
        <taxon>Streptophyta</taxon>
        <taxon>Embryophyta</taxon>
        <taxon>Tracheophyta</taxon>
        <taxon>Spermatophyta</taxon>
        <taxon>Magnoliopsida</taxon>
        <taxon>Liliopsida</taxon>
        <taxon>Poales</taxon>
        <taxon>Poaceae</taxon>
        <taxon>BOP clade</taxon>
        <taxon>Oryzoideae</taxon>
        <taxon>Oryzeae</taxon>
        <taxon>Oryzinae</taxon>
        <taxon>Oryza</taxon>
        <taxon>Oryza sativa</taxon>
    </lineage>
</organism>
<dbReference type="CDD" id="cd08604">
    <property type="entry name" value="GDPD_SHV3_repeat_2"/>
    <property type="match status" value="1"/>
</dbReference>
<sequence length="1336" mass="148162">MLSYRWILLLSVVVVVAVAAELPLASTTFKTLTGNAPLVIARGGFSGLFPDSSQFAFGFALSATSTDTSLWCDVQLTKDGVGFCLRDLLMQNGTTISQVYPGGKQTYRINGVPKTGWFPVDYNMSLLTNHDVFYTEHGLNMTNYILSVQKLGFVKYISSPELGFLETLSGGIDHKVKLVFRFLDKAVSDLSTNKTYDSMLSDLAFIKTIASGIMVPKSYIWPVTSDNYIQLPTQIVKDAHDAGLEIYASDFSNDGIFPYNYSYDPLEEYLSFVSNGGFSVDGVLTDHPLTASEAIGNILIISHNGASGDYPDCTDLAYEKAVGDGADVIDCSIEMTKDGIPICMSSINLYDSTDVQNSKFSSLASVVPEIQTKPGIFTFNLTWEEISTLRPKITHPYHDFVRNPRYANQGKFFKLSDFLTYAKDKDLSGIMIIMKNAAFMAKSLGFDVVDLVTTALSNAGYDNMDPTTKNNKEIMIQSKDSAVLVKLKQRLTQCKLVYSLPLKVGDVSDSCVADIKKFADAVIVDRESVFAESKGFIIRKSKVVEDVQSAGLAVYVEVFRNEYVSPPVDFFADGTVEINNYVQLVHVDGFITDFPKTVRRYKRFDVVDLVTTALSNAGYDNMDPTTKNNKEIMIQSKDSAVLVKLKQRLTQCKLVYSLPLKVGDVSDSCVADIKKFADAVIVDRESVFAESKGFIIRKSKVVEDVQSAGLAVYVEVFRNEYVSPPVDFFADGTVEINNYVQLVHVDGFITDFPKTVRRYKMNTCTRQGDGTSTSMKQVPIGDLAQLLDAECSTGGMLPALAPMPVLNSSDVIEPPLPAAEPKSAAGSSATNACVVGVLAPPPLFSSSREYVLLATLLLLQMLFCIMVKSGGSESSGGSHHGFDEEEKFTKLERSISMLVDRLPLPRQEHARQGRRPLPEHHEYDAEDESLGLCSDEGDHHRRPRHPPRRGPAFMDRVVDDIHRDNRNRRAARVPLDEGLGKIKISMPAFLCSGDPEDYLQWEMRCDQIFNSHNYLEDKKARLASIEFTGYALSWWNQLQLKQGDLSVDAYYKEMELLMSHTGVTENDEATIARFLTGLNDDVKERVEISYYYDIQNMVHIAQRVEQQLTSRHTSRSCSFQRDGDGSAASKSMSFKLTTPSRDGSKPAASSVSKSKSKVESTATSSSKSRSVQCYTCGGRGHYMRDCPNQKKVLMTKEGYVSESILENSEGVQLDHTLTTGYRDIDDSSMDDGAEKNNGLSMLAYAVQRDGSNVDAKGQRCNIFQSECKIQEKVCKLIIDGGSFTNAISLDLVYALSLSTRRLSPPRYIQWMNQAGTQKITHKVIAILIKWIVMWCQ</sequence>
<evidence type="ECO:0000259" key="11">
    <source>
        <dbReference type="PROSITE" id="PS51704"/>
    </source>
</evidence>
<feature type="signal peptide" evidence="9">
    <location>
        <begin position="1"/>
        <end position="19"/>
    </location>
</feature>
<comment type="catalytic activity">
    <reaction evidence="6">
        <text>a sn-glycero-3-phosphodiester + H2O = an alcohol + sn-glycerol 3-phosphate + H(+)</text>
        <dbReference type="Rhea" id="RHEA:12969"/>
        <dbReference type="ChEBI" id="CHEBI:15377"/>
        <dbReference type="ChEBI" id="CHEBI:15378"/>
        <dbReference type="ChEBI" id="CHEBI:30879"/>
        <dbReference type="ChEBI" id="CHEBI:57597"/>
        <dbReference type="ChEBI" id="CHEBI:83408"/>
        <dbReference type="EC" id="3.1.4.46"/>
    </reaction>
</comment>
<feature type="domain" description="CCHC-type" evidence="10">
    <location>
        <begin position="1173"/>
        <end position="1188"/>
    </location>
</feature>
<keyword evidence="5" id="KW-0325">Glycoprotein</keyword>
<feature type="chain" id="PRO_5002882031" description="glycerophosphodiester phosphodiesterase" evidence="9">
    <location>
        <begin position="20"/>
        <end position="1336"/>
    </location>
</feature>
<feature type="compositionally biased region" description="Low complexity" evidence="8">
    <location>
        <begin position="1145"/>
        <end position="1164"/>
    </location>
</feature>
<keyword evidence="7" id="KW-0862">Zinc</keyword>
<dbReference type="PROSITE" id="PS51704">
    <property type="entry name" value="GP_PDE"/>
    <property type="match status" value="2"/>
</dbReference>
<reference evidence="12" key="1">
    <citation type="journal article" date="2005" name="PLoS Biol.">
        <title>The genomes of Oryza sativa: a history of duplications.</title>
        <authorList>
            <person name="Yu J."/>
            <person name="Wang J."/>
            <person name="Lin W."/>
            <person name="Li S."/>
            <person name="Li H."/>
            <person name="Zhou J."/>
            <person name="Ni P."/>
            <person name="Dong W."/>
            <person name="Hu S."/>
            <person name="Zeng C."/>
            <person name="Zhang J."/>
            <person name="Zhang Y."/>
            <person name="Li R."/>
            <person name="Xu Z."/>
            <person name="Li S."/>
            <person name="Li X."/>
            <person name="Zheng H."/>
            <person name="Cong L."/>
            <person name="Lin L."/>
            <person name="Yin J."/>
            <person name="Geng J."/>
            <person name="Li G."/>
            <person name="Shi J."/>
            <person name="Liu J."/>
            <person name="Lv H."/>
            <person name="Li J."/>
            <person name="Wang J."/>
            <person name="Deng Y."/>
            <person name="Ran L."/>
            <person name="Shi X."/>
            <person name="Wang X."/>
            <person name="Wu Q."/>
            <person name="Li C."/>
            <person name="Ren X."/>
            <person name="Wang J."/>
            <person name="Wang X."/>
            <person name="Li D."/>
            <person name="Liu D."/>
            <person name="Zhang X."/>
            <person name="Ji Z."/>
            <person name="Zhao W."/>
            <person name="Sun Y."/>
            <person name="Zhang Z."/>
            <person name="Bao J."/>
            <person name="Han Y."/>
            <person name="Dong L."/>
            <person name="Ji J."/>
            <person name="Chen P."/>
            <person name="Wu S."/>
            <person name="Liu J."/>
            <person name="Xiao Y."/>
            <person name="Bu D."/>
            <person name="Tan J."/>
            <person name="Yang L."/>
            <person name="Ye C."/>
            <person name="Zhang J."/>
            <person name="Xu J."/>
            <person name="Zhou Y."/>
            <person name="Yu Y."/>
            <person name="Zhang B."/>
            <person name="Zhuang S."/>
            <person name="Wei H."/>
            <person name="Liu B."/>
            <person name="Lei M."/>
            <person name="Yu H."/>
            <person name="Li Y."/>
            <person name="Xu H."/>
            <person name="Wei S."/>
            <person name="He X."/>
            <person name="Fang L."/>
            <person name="Zhang Z."/>
            <person name="Zhang Y."/>
            <person name="Huang X."/>
            <person name="Su Z."/>
            <person name="Tong W."/>
            <person name="Li J."/>
            <person name="Tong Z."/>
            <person name="Li S."/>
            <person name="Ye J."/>
            <person name="Wang L."/>
            <person name="Fang L."/>
            <person name="Lei T."/>
            <person name="Chen C."/>
            <person name="Chen H."/>
            <person name="Xu Z."/>
            <person name="Li H."/>
            <person name="Huang H."/>
            <person name="Zhang F."/>
            <person name="Xu H."/>
            <person name="Li N."/>
            <person name="Zhao C."/>
            <person name="Li S."/>
            <person name="Dong L."/>
            <person name="Huang Y."/>
            <person name="Li L."/>
            <person name="Xi Y."/>
            <person name="Qi Q."/>
            <person name="Li W."/>
            <person name="Zhang B."/>
            <person name="Hu W."/>
            <person name="Zhang Y."/>
            <person name="Tian X."/>
            <person name="Jiao Y."/>
            <person name="Liang X."/>
            <person name="Jin J."/>
            <person name="Gao L."/>
            <person name="Zheng W."/>
            <person name="Hao B."/>
            <person name="Liu S."/>
            <person name="Wang W."/>
            <person name="Yuan L."/>
            <person name="Cao M."/>
            <person name="McDermott J."/>
            <person name="Samudrala R."/>
            <person name="Wang J."/>
            <person name="Wong G.K."/>
            <person name="Yang H."/>
        </authorList>
    </citation>
    <scope>NUCLEOTIDE SEQUENCE [LARGE SCALE GENOMIC DNA]</scope>
</reference>
<dbReference type="Pfam" id="PF00098">
    <property type="entry name" value="zf-CCHC"/>
    <property type="match status" value="1"/>
</dbReference>
<dbReference type="Gene3D" id="4.10.60.10">
    <property type="entry name" value="Zinc finger, CCHC-type"/>
    <property type="match status" value="1"/>
</dbReference>
<evidence type="ECO:0000313" key="12">
    <source>
        <dbReference type="EMBL" id="EEE53168.1"/>
    </source>
</evidence>
<dbReference type="PANTHER" id="PTHR43620:SF6">
    <property type="entry name" value="GLYCEROPHOSPHODIESTER PHOSPHODIESTERASE"/>
    <property type="match status" value="1"/>
</dbReference>
<accession>B9GD11</accession>
<dbReference type="GO" id="GO:0008889">
    <property type="term" value="F:glycerophosphodiester phosphodiesterase activity"/>
    <property type="evidence" value="ECO:0007669"/>
    <property type="project" value="UniProtKB-EC"/>
</dbReference>
<feature type="region of interest" description="Disordered" evidence="8">
    <location>
        <begin position="1112"/>
        <end position="1164"/>
    </location>
</feature>
<keyword evidence="4" id="KW-0378">Hydrolase</keyword>
<dbReference type="SUPFAM" id="SSF57756">
    <property type="entry name" value="Retrovirus zinc finger-like domains"/>
    <property type="match status" value="1"/>
</dbReference>
<feature type="domain" description="GP-PDE" evidence="11">
    <location>
        <begin position="37"/>
        <end position="295"/>
    </location>
</feature>